<dbReference type="PANTHER" id="PTHR13954">
    <property type="entry name" value="IRE1-RELATED"/>
    <property type="match status" value="1"/>
</dbReference>
<evidence type="ECO:0000313" key="3">
    <source>
        <dbReference type="Proteomes" id="UP000800035"/>
    </source>
</evidence>
<dbReference type="GO" id="GO:0051082">
    <property type="term" value="F:unfolded protein binding"/>
    <property type="evidence" value="ECO:0007669"/>
    <property type="project" value="TreeGrafter"/>
</dbReference>
<dbReference type="GO" id="GO:0036498">
    <property type="term" value="P:IRE1-mediated unfolded protein response"/>
    <property type="evidence" value="ECO:0007669"/>
    <property type="project" value="TreeGrafter"/>
</dbReference>
<sequence>MEVVDFAEVFDDQDDIFSHTEVILKKGQEHYRAVTTGRFDNASEIALETLDCHLIPLSYIQPTFPPNLTRAPEPLPPNTYVKRPSLYCFSPSTKDVVLHEAQMCEILRKSSHPNIAEYIGCLVEDGRIAGLCFRQYGANLLNLKREGHTFDREACLRDIKEGITHLHRLGIIHCDINPMNIFSDPVHGSFVIGDFDSCALEDQELGMKIGTKGWTKEGFCIAKREMDWYGLSRIEEELFSEDTSNR</sequence>
<gene>
    <name evidence="2" type="ORF">CC80DRAFT_469418</name>
</gene>
<dbReference type="Gene3D" id="1.10.510.10">
    <property type="entry name" value="Transferase(Phosphotransferase) domain 1"/>
    <property type="match status" value="1"/>
</dbReference>
<dbReference type="EMBL" id="ML976987">
    <property type="protein sequence ID" value="KAF1958397.1"/>
    <property type="molecule type" value="Genomic_DNA"/>
</dbReference>
<dbReference type="PROSITE" id="PS50011">
    <property type="entry name" value="PROTEIN_KINASE_DOM"/>
    <property type="match status" value="1"/>
</dbReference>
<evidence type="ECO:0000259" key="1">
    <source>
        <dbReference type="PROSITE" id="PS50011"/>
    </source>
</evidence>
<accession>A0A6A5UBB7</accession>
<evidence type="ECO:0000313" key="2">
    <source>
        <dbReference type="EMBL" id="KAF1958397.1"/>
    </source>
</evidence>
<organism evidence="2 3">
    <name type="scientific">Byssothecium circinans</name>
    <dbReference type="NCBI Taxonomy" id="147558"/>
    <lineage>
        <taxon>Eukaryota</taxon>
        <taxon>Fungi</taxon>
        <taxon>Dikarya</taxon>
        <taxon>Ascomycota</taxon>
        <taxon>Pezizomycotina</taxon>
        <taxon>Dothideomycetes</taxon>
        <taxon>Pleosporomycetidae</taxon>
        <taxon>Pleosporales</taxon>
        <taxon>Massarineae</taxon>
        <taxon>Massarinaceae</taxon>
        <taxon>Byssothecium</taxon>
    </lineage>
</organism>
<dbReference type="GO" id="GO:0005524">
    <property type="term" value="F:ATP binding"/>
    <property type="evidence" value="ECO:0007669"/>
    <property type="project" value="InterPro"/>
</dbReference>
<dbReference type="Pfam" id="PF00069">
    <property type="entry name" value="Pkinase"/>
    <property type="match status" value="1"/>
</dbReference>
<dbReference type="Proteomes" id="UP000800035">
    <property type="component" value="Unassembled WGS sequence"/>
</dbReference>
<keyword evidence="3" id="KW-1185">Reference proteome</keyword>
<dbReference type="InterPro" id="IPR011009">
    <property type="entry name" value="Kinase-like_dom_sf"/>
</dbReference>
<dbReference type="GO" id="GO:0070059">
    <property type="term" value="P:intrinsic apoptotic signaling pathway in response to endoplasmic reticulum stress"/>
    <property type="evidence" value="ECO:0007669"/>
    <property type="project" value="TreeGrafter"/>
</dbReference>
<reference evidence="2" key="1">
    <citation type="journal article" date="2020" name="Stud. Mycol.">
        <title>101 Dothideomycetes genomes: a test case for predicting lifestyles and emergence of pathogens.</title>
        <authorList>
            <person name="Haridas S."/>
            <person name="Albert R."/>
            <person name="Binder M."/>
            <person name="Bloem J."/>
            <person name="Labutti K."/>
            <person name="Salamov A."/>
            <person name="Andreopoulos B."/>
            <person name="Baker S."/>
            <person name="Barry K."/>
            <person name="Bills G."/>
            <person name="Bluhm B."/>
            <person name="Cannon C."/>
            <person name="Castanera R."/>
            <person name="Culley D."/>
            <person name="Daum C."/>
            <person name="Ezra D."/>
            <person name="Gonzalez J."/>
            <person name="Henrissat B."/>
            <person name="Kuo A."/>
            <person name="Liang C."/>
            <person name="Lipzen A."/>
            <person name="Lutzoni F."/>
            <person name="Magnuson J."/>
            <person name="Mondo S."/>
            <person name="Nolan M."/>
            <person name="Ohm R."/>
            <person name="Pangilinan J."/>
            <person name="Park H.-J."/>
            <person name="Ramirez L."/>
            <person name="Alfaro M."/>
            <person name="Sun H."/>
            <person name="Tritt A."/>
            <person name="Yoshinaga Y."/>
            <person name="Zwiers L.-H."/>
            <person name="Turgeon B."/>
            <person name="Goodwin S."/>
            <person name="Spatafora J."/>
            <person name="Crous P."/>
            <person name="Grigoriev I."/>
        </authorList>
    </citation>
    <scope>NUCLEOTIDE SEQUENCE</scope>
    <source>
        <strain evidence="2">CBS 675.92</strain>
    </source>
</reference>
<proteinExistence type="predicted"/>
<dbReference type="InterPro" id="IPR000719">
    <property type="entry name" value="Prot_kinase_dom"/>
</dbReference>
<keyword evidence="2" id="KW-0808">Transferase</keyword>
<dbReference type="GO" id="GO:1990604">
    <property type="term" value="C:IRE1-TRAF2-ASK1 complex"/>
    <property type="evidence" value="ECO:0007669"/>
    <property type="project" value="TreeGrafter"/>
</dbReference>
<dbReference type="AlphaFoldDB" id="A0A6A5UBB7"/>
<dbReference type="PANTHER" id="PTHR13954:SF6">
    <property type="entry name" value="NON-SPECIFIC SERINE_THREONINE PROTEIN KINASE"/>
    <property type="match status" value="1"/>
</dbReference>
<protein>
    <submittedName>
        <fullName evidence="2">Serine/threonine-protein kinase-like protein</fullName>
    </submittedName>
</protein>
<keyword evidence="2" id="KW-0418">Kinase</keyword>
<dbReference type="OrthoDB" id="4062651at2759"/>
<dbReference type="GO" id="GO:0004521">
    <property type="term" value="F:RNA endonuclease activity"/>
    <property type="evidence" value="ECO:0007669"/>
    <property type="project" value="InterPro"/>
</dbReference>
<dbReference type="GO" id="GO:0004674">
    <property type="term" value="F:protein serine/threonine kinase activity"/>
    <property type="evidence" value="ECO:0007669"/>
    <property type="project" value="InterPro"/>
</dbReference>
<feature type="domain" description="Protein kinase" evidence="1">
    <location>
        <begin position="20"/>
        <end position="246"/>
    </location>
</feature>
<dbReference type="InterPro" id="IPR045133">
    <property type="entry name" value="IRE1/2-like"/>
</dbReference>
<dbReference type="SUPFAM" id="SSF56112">
    <property type="entry name" value="Protein kinase-like (PK-like)"/>
    <property type="match status" value="1"/>
</dbReference>
<name>A0A6A5UBB7_9PLEO</name>